<evidence type="ECO:0000256" key="1">
    <source>
        <dbReference type="SAM" id="MobiDB-lite"/>
    </source>
</evidence>
<keyword evidence="2" id="KW-0812">Transmembrane</keyword>
<proteinExistence type="predicted"/>
<dbReference type="GO" id="GO:0006644">
    <property type="term" value="P:phospholipid metabolic process"/>
    <property type="evidence" value="ECO:0007669"/>
    <property type="project" value="TreeGrafter"/>
</dbReference>
<keyword evidence="3" id="KW-1185">Reference proteome</keyword>
<feature type="transmembrane region" description="Helical" evidence="2">
    <location>
        <begin position="398"/>
        <end position="422"/>
    </location>
</feature>
<dbReference type="InterPro" id="IPR001087">
    <property type="entry name" value="GDSL"/>
</dbReference>
<protein>
    <submittedName>
        <fullName evidence="4">Lipase_GDSL domain-containing protein</fullName>
    </submittedName>
</protein>
<dbReference type="PANTHER" id="PTHR21325">
    <property type="entry name" value="PHOSPHOLIPASE B, PLB1"/>
    <property type="match status" value="1"/>
</dbReference>
<evidence type="ECO:0000313" key="4">
    <source>
        <dbReference type="WBParaSite" id="Minc3s00100g04524"/>
    </source>
</evidence>
<dbReference type="PANTHER" id="PTHR21325:SF23">
    <property type="entry name" value="LIPASE_GDSL DOMAIN-CONTAINING PROTEIN"/>
    <property type="match status" value="1"/>
</dbReference>
<dbReference type="WBParaSite" id="Minc3s00100g04524">
    <property type="protein sequence ID" value="Minc3s00100g04524"/>
    <property type="gene ID" value="Minc3s00100g04524"/>
</dbReference>
<feature type="region of interest" description="Disordered" evidence="1">
    <location>
        <begin position="1"/>
        <end position="42"/>
    </location>
</feature>
<sequence>MNEQDSNRTRKINNNSTIIKKENDDKNDENEEENDEEESLSQIDDLFQNRKTFTCPLVKQLLATGSSTAELSPEDIDVTGLGLYKGENIEFRGAAFTVGGDANIDGLVTFANILSIFNPKLEGISHGMGNVDSLPSNQFNVAESGAETDGMPEQAKKLIERLKEYYTTEQLKEKWIMLFITVGTEEFCAKCDPPNIEALRHSIQTLRRSLPKLFVVLVGPIHVARSSELTLNLLKPRCPCLSKITDSQLANLQQIWRKALTQLESEFFEKNNKYPTFSLLALSKLKIGIDNRQPLEQLFLSEFPLLNRQGNCHTYAAKWLWNRLIAGPRYNLSSRHQVSIAEESYFCPSLGCPFFRTLSNMRKCVVRTRAEFEKRLKSEQFEQKEELKGRRKQIKENLILFILIPIILSFLSVISFGTIFFLQGLKSTKGRFEIMPGV</sequence>
<keyword evidence="2" id="KW-1133">Transmembrane helix</keyword>
<dbReference type="InterPro" id="IPR038885">
    <property type="entry name" value="PLB1"/>
</dbReference>
<dbReference type="Proteomes" id="UP000887563">
    <property type="component" value="Unplaced"/>
</dbReference>
<name>A0A914KUY1_MELIC</name>
<organism evidence="3 4">
    <name type="scientific">Meloidogyne incognita</name>
    <name type="common">Southern root-knot nematode worm</name>
    <name type="synonym">Oxyuris incognita</name>
    <dbReference type="NCBI Taxonomy" id="6306"/>
    <lineage>
        <taxon>Eukaryota</taxon>
        <taxon>Metazoa</taxon>
        <taxon>Ecdysozoa</taxon>
        <taxon>Nematoda</taxon>
        <taxon>Chromadorea</taxon>
        <taxon>Rhabditida</taxon>
        <taxon>Tylenchina</taxon>
        <taxon>Tylenchomorpha</taxon>
        <taxon>Tylenchoidea</taxon>
        <taxon>Meloidogynidae</taxon>
        <taxon>Meloidogyninae</taxon>
        <taxon>Meloidogyne</taxon>
        <taxon>Meloidogyne incognita group</taxon>
    </lineage>
</organism>
<reference evidence="4" key="1">
    <citation type="submission" date="2022-11" db="UniProtKB">
        <authorList>
            <consortium name="WormBaseParasite"/>
        </authorList>
    </citation>
    <scope>IDENTIFICATION</scope>
</reference>
<dbReference type="Pfam" id="PF00657">
    <property type="entry name" value="Lipase_GDSL"/>
    <property type="match status" value="1"/>
</dbReference>
<dbReference type="AlphaFoldDB" id="A0A914KUY1"/>
<accession>A0A914KUY1</accession>
<keyword evidence="2" id="KW-0472">Membrane</keyword>
<feature type="compositionally biased region" description="Acidic residues" evidence="1">
    <location>
        <begin position="25"/>
        <end position="39"/>
    </location>
</feature>
<dbReference type="GO" id="GO:0004620">
    <property type="term" value="F:phospholipase activity"/>
    <property type="evidence" value="ECO:0007669"/>
    <property type="project" value="InterPro"/>
</dbReference>
<evidence type="ECO:0000256" key="2">
    <source>
        <dbReference type="SAM" id="Phobius"/>
    </source>
</evidence>
<evidence type="ECO:0000313" key="3">
    <source>
        <dbReference type="Proteomes" id="UP000887563"/>
    </source>
</evidence>